<gene>
    <name evidence="6" type="ORF">A2008_00980</name>
</gene>
<keyword evidence="2 3" id="KW-0808">Transferase</keyword>
<dbReference type="InterPro" id="IPR020841">
    <property type="entry name" value="PKS_Beta-ketoAc_synthase_dom"/>
</dbReference>
<dbReference type="PROSITE" id="PS52004">
    <property type="entry name" value="KS3_2"/>
    <property type="match status" value="1"/>
</dbReference>
<dbReference type="Pfam" id="PF00109">
    <property type="entry name" value="ketoacyl-synt"/>
    <property type="match status" value="1"/>
</dbReference>
<dbReference type="GO" id="GO:0004315">
    <property type="term" value="F:3-oxoacyl-[acyl-carrier-protein] synthase activity"/>
    <property type="evidence" value="ECO:0007669"/>
    <property type="project" value="InterPro"/>
</dbReference>
<organism evidence="6 7">
    <name type="scientific">Candidatus Wallbacteria bacterium GWC2_49_35</name>
    <dbReference type="NCBI Taxonomy" id="1817813"/>
    <lineage>
        <taxon>Bacteria</taxon>
        <taxon>Candidatus Walliibacteriota</taxon>
    </lineage>
</organism>
<dbReference type="PROSITE" id="PS00606">
    <property type="entry name" value="KS3_1"/>
    <property type="match status" value="1"/>
</dbReference>
<dbReference type="AlphaFoldDB" id="A0A1F7WTJ7"/>
<name>A0A1F7WTJ7_9BACT</name>
<dbReference type="Proteomes" id="UP000178735">
    <property type="component" value="Unassembled WGS sequence"/>
</dbReference>
<dbReference type="InterPro" id="IPR014030">
    <property type="entry name" value="Ketoacyl_synth_N"/>
</dbReference>
<evidence type="ECO:0000313" key="7">
    <source>
        <dbReference type="Proteomes" id="UP000178735"/>
    </source>
</evidence>
<dbReference type="SUPFAM" id="SSF53901">
    <property type="entry name" value="Thiolase-like"/>
    <property type="match status" value="2"/>
</dbReference>
<evidence type="ECO:0000256" key="2">
    <source>
        <dbReference type="ARBA" id="ARBA00022679"/>
    </source>
</evidence>
<dbReference type="InterPro" id="IPR018201">
    <property type="entry name" value="Ketoacyl_synth_AS"/>
</dbReference>
<feature type="signal peptide" evidence="4">
    <location>
        <begin position="1"/>
        <end position="23"/>
    </location>
</feature>
<comment type="similarity">
    <text evidence="1 3">Belongs to the thiolase-like superfamily. Beta-ketoacyl-ACP synthases family.</text>
</comment>
<comment type="caution">
    <text evidence="6">The sequence shown here is derived from an EMBL/GenBank/DDBJ whole genome shotgun (WGS) entry which is preliminary data.</text>
</comment>
<dbReference type="CDD" id="cd00834">
    <property type="entry name" value="KAS_I_II"/>
    <property type="match status" value="1"/>
</dbReference>
<dbReference type="GO" id="GO:0005829">
    <property type="term" value="C:cytosol"/>
    <property type="evidence" value="ECO:0007669"/>
    <property type="project" value="TreeGrafter"/>
</dbReference>
<accession>A0A1F7WTJ7</accession>
<dbReference type="STRING" id="1817813.A2008_00980"/>
<evidence type="ECO:0000256" key="1">
    <source>
        <dbReference type="ARBA" id="ARBA00008467"/>
    </source>
</evidence>
<proteinExistence type="inferred from homology"/>
<dbReference type="Pfam" id="PF02801">
    <property type="entry name" value="Ketoacyl-synt_C"/>
    <property type="match status" value="1"/>
</dbReference>
<evidence type="ECO:0000259" key="5">
    <source>
        <dbReference type="PROSITE" id="PS52004"/>
    </source>
</evidence>
<dbReference type="PANTHER" id="PTHR11712:SF336">
    <property type="entry name" value="3-OXOACYL-[ACYL-CARRIER-PROTEIN] SYNTHASE, MITOCHONDRIAL"/>
    <property type="match status" value="1"/>
</dbReference>
<protein>
    <recommendedName>
        <fullName evidence="5">Ketosynthase family 3 (KS3) domain-containing protein</fullName>
    </recommendedName>
</protein>
<dbReference type="SMART" id="SM00825">
    <property type="entry name" value="PKS_KS"/>
    <property type="match status" value="1"/>
</dbReference>
<sequence length="431" mass="46195">MKIVRRRVVITGTGLVTPLGVGAAETFAALCAGKNAIGELPEFKKAGFAVYIGAEVKRAAELMEKYPDARRYESRKLAFILSALDEALAQAGPIDFNNASCGLFFGIETSRISFEKAFEIFKLSSGPDFKVDYKLFGRNCLQLLNKEEIHNKFPFFIPGYISRRHNIKGPLMATSNACASSNYSIGEAFRRIRSGEIDMAVTGSCDEMIDAYILTGFSLLGALSPNNENPSCASRPFDLNRDGFVLGEGGAVLVLEELGRALARGANIICEISGYASTSDAEKITACRPDGGMLKLAMQRAITDAGLEAADINYVNAHATSTRLNDAGETRAIKSLFGEHVKNIVVGATKSMIGHSVAAAGAIEAVVTAMSIKNEICHPTINLETPDPVCDLDYCPGEARRMAIFGAVSNSCGFSGGNSCVVFNKYGERNE</sequence>
<dbReference type="Gene3D" id="3.40.47.10">
    <property type="match status" value="1"/>
</dbReference>
<dbReference type="PANTHER" id="PTHR11712">
    <property type="entry name" value="POLYKETIDE SYNTHASE-RELATED"/>
    <property type="match status" value="1"/>
</dbReference>
<dbReference type="GO" id="GO:0006633">
    <property type="term" value="P:fatty acid biosynthetic process"/>
    <property type="evidence" value="ECO:0007669"/>
    <property type="project" value="InterPro"/>
</dbReference>
<feature type="domain" description="Ketosynthase family 3 (KS3)" evidence="5">
    <location>
        <begin position="5"/>
        <end position="425"/>
    </location>
</feature>
<dbReference type="InterPro" id="IPR000794">
    <property type="entry name" value="Beta-ketoacyl_synthase"/>
</dbReference>
<evidence type="ECO:0000256" key="3">
    <source>
        <dbReference type="RuleBase" id="RU003694"/>
    </source>
</evidence>
<dbReference type="InterPro" id="IPR016039">
    <property type="entry name" value="Thiolase-like"/>
</dbReference>
<keyword evidence="4" id="KW-0732">Signal</keyword>
<evidence type="ECO:0000313" key="6">
    <source>
        <dbReference type="EMBL" id="OGM06124.1"/>
    </source>
</evidence>
<reference evidence="6 7" key="1">
    <citation type="journal article" date="2016" name="Nat. Commun.">
        <title>Thousands of microbial genomes shed light on interconnected biogeochemical processes in an aquifer system.</title>
        <authorList>
            <person name="Anantharaman K."/>
            <person name="Brown C.T."/>
            <person name="Hug L.A."/>
            <person name="Sharon I."/>
            <person name="Castelle C.J."/>
            <person name="Probst A.J."/>
            <person name="Thomas B.C."/>
            <person name="Singh A."/>
            <person name="Wilkins M.J."/>
            <person name="Karaoz U."/>
            <person name="Brodie E.L."/>
            <person name="Williams K.H."/>
            <person name="Hubbard S.S."/>
            <person name="Banfield J.F."/>
        </authorList>
    </citation>
    <scope>NUCLEOTIDE SEQUENCE [LARGE SCALE GENOMIC DNA]</scope>
</reference>
<evidence type="ECO:0000256" key="4">
    <source>
        <dbReference type="SAM" id="SignalP"/>
    </source>
</evidence>
<dbReference type="InterPro" id="IPR014031">
    <property type="entry name" value="Ketoacyl_synth_C"/>
</dbReference>
<dbReference type="EMBL" id="MGFH01000079">
    <property type="protein sequence ID" value="OGM06124.1"/>
    <property type="molecule type" value="Genomic_DNA"/>
</dbReference>
<feature type="chain" id="PRO_5009533581" description="Ketosynthase family 3 (KS3) domain-containing protein" evidence="4">
    <location>
        <begin position="24"/>
        <end position="431"/>
    </location>
</feature>